<reference evidence="14" key="1">
    <citation type="submission" date="2021-01" db="EMBL/GenBank/DDBJ databases">
        <authorList>
            <person name="Corre E."/>
            <person name="Pelletier E."/>
            <person name="Niang G."/>
            <person name="Scheremetjew M."/>
            <person name="Finn R."/>
            <person name="Kale V."/>
            <person name="Holt S."/>
            <person name="Cochrane G."/>
            <person name="Meng A."/>
            <person name="Brown T."/>
            <person name="Cohen L."/>
        </authorList>
    </citation>
    <scope>NUCLEOTIDE SEQUENCE</scope>
    <source>
        <strain evidence="14">CCMP1594</strain>
    </source>
</reference>
<evidence type="ECO:0000256" key="9">
    <source>
        <dbReference type="ARBA" id="ARBA00023136"/>
    </source>
</evidence>
<comment type="pathway">
    <text evidence="2">Protein modification; protein ubiquitination.</text>
</comment>
<evidence type="ECO:0000256" key="4">
    <source>
        <dbReference type="ARBA" id="ARBA00022692"/>
    </source>
</evidence>
<dbReference type="InterPro" id="IPR050731">
    <property type="entry name" value="HRD1_E3_ubiq-ligases"/>
</dbReference>
<dbReference type="EMBL" id="HBJA01062388">
    <property type="protein sequence ID" value="CAE0810911.1"/>
    <property type="molecule type" value="Transcribed_RNA"/>
</dbReference>
<keyword evidence="9 12" id="KW-0472">Membrane</keyword>
<evidence type="ECO:0000256" key="11">
    <source>
        <dbReference type="SAM" id="MobiDB-lite"/>
    </source>
</evidence>
<name>A0A7S4D041_9EUGL</name>
<dbReference type="GO" id="GO:0061630">
    <property type="term" value="F:ubiquitin protein ligase activity"/>
    <property type="evidence" value="ECO:0007669"/>
    <property type="project" value="TreeGrafter"/>
</dbReference>
<comment type="subcellular location">
    <subcellularLocation>
        <location evidence="1">Endomembrane system</location>
        <topology evidence="1">Multi-pass membrane protein</topology>
    </subcellularLocation>
</comment>
<keyword evidence="4 12" id="KW-0812">Transmembrane</keyword>
<feature type="transmembrane region" description="Helical" evidence="12">
    <location>
        <begin position="34"/>
        <end position="53"/>
    </location>
</feature>
<evidence type="ECO:0000256" key="1">
    <source>
        <dbReference type="ARBA" id="ARBA00004127"/>
    </source>
</evidence>
<dbReference type="SUPFAM" id="SSF57850">
    <property type="entry name" value="RING/U-box"/>
    <property type="match status" value="1"/>
</dbReference>
<feature type="transmembrane region" description="Helical" evidence="12">
    <location>
        <begin position="223"/>
        <end position="242"/>
    </location>
</feature>
<proteinExistence type="predicted"/>
<keyword evidence="7" id="KW-0862">Zinc</keyword>
<dbReference type="GO" id="GO:0012505">
    <property type="term" value="C:endomembrane system"/>
    <property type="evidence" value="ECO:0007669"/>
    <property type="project" value="TreeGrafter"/>
</dbReference>
<keyword evidence="3" id="KW-0808">Transferase</keyword>
<keyword evidence="8 12" id="KW-1133">Transmembrane helix</keyword>
<keyword evidence="5" id="KW-0479">Metal-binding</keyword>
<feature type="region of interest" description="Disordered" evidence="11">
    <location>
        <begin position="401"/>
        <end position="470"/>
    </location>
</feature>
<evidence type="ECO:0000256" key="3">
    <source>
        <dbReference type="ARBA" id="ARBA00022679"/>
    </source>
</evidence>
<sequence length="470" mass="52254">MAALSPAPLSSPDFIRLQAFLEYVVQSEPGCLTLFHAFLFVLILTGLLVQRTLLGDINDTERDTVVHAVQHLVFKNILFIFYVLNPETLSELMFWLGWLCGLSLLKGFCEFCNVRVAELSQASSLSTRSIRSLTLFITLTCVLNSLYFVLVIYSFSGRGLRPLLFILYEPLYMLMDLAQTTVKFILHLQWLRKASPIDEYCYFNDIVFDVAKLTATIGHFSHILMYFFSISIIDLLLFTYNCKILQQMQLKIEAAGNYIKATRAIHDQYPTATPEQVQKYGDPCAICYDSLSADALVLSQDVHMSTKVLPCNHIFHMKCIRRWMEHQSCCPICKRELIPTAPALPCSHTEGVRALGVTGGFIVPWLPTETWGLLQTMLQAQLQTVLHSPAALLQQQRLAGLRPPERPSPLSGDYTPDVSELLPFPAHNALDGGAQSTGGSDSSAPPQEPPQVSCTGQAPGSVVGSLSFPS</sequence>
<dbReference type="PROSITE" id="PS50089">
    <property type="entry name" value="ZF_RING_2"/>
    <property type="match status" value="1"/>
</dbReference>
<feature type="compositionally biased region" description="Polar residues" evidence="11">
    <location>
        <begin position="437"/>
        <end position="458"/>
    </location>
</feature>
<organism evidence="14">
    <name type="scientific">Eutreptiella gymnastica</name>
    <dbReference type="NCBI Taxonomy" id="73025"/>
    <lineage>
        <taxon>Eukaryota</taxon>
        <taxon>Discoba</taxon>
        <taxon>Euglenozoa</taxon>
        <taxon>Euglenida</taxon>
        <taxon>Spirocuta</taxon>
        <taxon>Euglenophyceae</taxon>
        <taxon>Eutreptiales</taxon>
        <taxon>Eutreptiaceae</taxon>
        <taxon>Eutreptiella</taxon>
    </lineage>
</organism>
<evidence type="ECO:0000256" key="2">
    <source>
        <dbReference type="ARBA" id="ARBA00004906"/>
    </source>
</evidence>
<dbReference type="GO" id="GO:0043161">
    <property type="term" value="P:proteasome-mediated ubiquitin-dependent protein catabolic process"/>
    <property type="evidence" value="ECO:0007669"/>
    <property type="project" value="TreeGrafter"/>
</dbReference>
<evidence type="ECO:0000313" key="14">
    <source>
        <dbReference type="EMBL" id="CAE0810911.1"/>
    </source>
</evidence>
<evidence type="ECO:0000259" key="13">
    <source>
        <dbReference type="PROSITE" id="PS50089"/>
    </source>
</evidence>
<dbReference type="GO" id="GO:0008270">
    <property type="term" value="F:zinc ion binding"/>
    <property type="evidence" value="ECO:0007669"/>
    <property type="project" value="UniProtKB-KW"/>
</dbReference>
<feature type="transmembrane region" description="Helical" evidence="12">
    <location>
        <begin position="133"/>
        <end position="155"/>
    </location>
</feature>
<evidence type="ECO:0000256" key="7">
    <source>
        <dbReference type="ARBA" id="ARBA00022833"/>
    </source>
</evidence>
<dbReference type="Pfam" id="PF25563">
    <property type="entry name" value="TPR_SYVN1_N"/>
    <property type="match status" value="1"/>
</dbReference>
<dbReference type="InterPro" id="IPR013083">
    <property type="entry name" value="Znf_RING/FYVE/PHD"/>
</dbReference>
<dbReference type="PANTHER" id="PTHR22763:SF183">
    <property type="entry name" value="RING-TYPE DOMAIN-CONTAINING PROTEIN"/>
    <property type="match status" value="1"/>
</dbReference>
<dbReference type="Pfam" id="PF13639">
    <property type="entry name" value="zf-RING_2"/>
    <property type="match status" value="1"/>
</dbReference>
<accession>A0A7S4D041</accession>
<dbReference type="InterPro" id="IPR001841">
    <property type="entry name" value="Znf_RING"/>
</dbReference>
<evidence type="ECO:0000256" key="5">
    <source>
        <dbReference type="ARBA" id="ARBA00022723"/>
    </source>
</evidence>
<keyword evidence="6 10" id="KW-0863">Zinc-finger</keyword>
<dbReference type="Gene3D" id="3.30.40.10">
    <property type="entry name" value="Zinc/RING finger domain, C3HC4 (zinc finger)"/>
    <property type="match status" value="1"/>
</dbReference>
<dbReference type="InterPro" id="IPR057992">
    <property type="entry name" value="TPR_SYVN1_N"/>
</dbReference>
<dbReference type="SMART" id="SM00184">
    <property type="entry name" value="RING"/>
    <property type="match status" value="1"/>
</dbReference>
<dbReference type="AlphaFoldDB" id="A0A7S4D041"/>
<evidence type="ECO:0000256" key="12">
    <source>
        <dbReference type="SAM" id="Phobius"/>
    </source>
</evidence>
<evidence type="ECO:0000256" key="10">
    <source>
        <dbReference type="PROSITE-ProRule" id="PRU00175"/>
    </source>
</evidence>
<gene>
    <name evidence="14" type="ORF">EGYM00163_LOCUS22058</name>
</gene>
<dbReference type="PANTHER" id="PTHR22763">
    <property type="entry name" value="RING ZINC FINGER PROTEIN"/>
    <property type="match status" value="1"/>
</dbReference>
<evidence type="ECO:0000256" key="8">
    <source>
        <dbReference type="ARBA" id="ARBA00022989"/>
    </source>
</evidence>
<evidence type="ECO:0000256" key="6">
    <source>
        <dbReference type="ARBA" id="ARBA00022771"/>
    </source>
</evidence>
<protein>
    <recommendedName>
        <fullName evidence="13">RING-type domain-containing protein</fullName>
    </recommendedName>
</protein>
<feature type="domain" description="RING-type" evidence="13">
    <location>
        <begin position="284"/>
        <end position="334"/>
    </location>
</feature>